<dbReference type="InterPro" id="IPR008927">
    <property type="entry name" value="6-PGluconate_DH-like_C_sf"/>
</dbReference>
<reference evidence="14 15" key="1">
    <citation type="submission" date="2019-03" db="EMBL/GenBank/DDBJ databases">
        <title>Bacillus niacini sp. nov. a Nicotinate-Metabolizing Mesophile Isolated from Soil.</title>
        <authorList>
            <person name="Zhang G."/>
        </authorList>
    </citation>
    <scope>NUCLEOTIDE SEQUENCE [LARGE SCALE GENOMIC DNA]</scope>
    <source>
        <strain evidence="14 15">WN066</strain>
    </source>
</reference>
<comment type="similarity">
    <text evidence="3 11">Belongs to the ketopantoate reductase family.</text>
</comment>
<evidence type="ECO:0000256" key="2">
    <source>
        <dbReference type="ARBA" id="ARBA00004994"/>
    </source>
</evidence>
<dbReference type="InterPro" id="IPR003710">
    <property type="entry name" value="ApbA"/>
</dbReference>
<protein>
    <recommendedName>
        <fullName evidence="5 11">2-dehydropantoate 2-reductase</fullName>
        <ecNumber evidence="4 11">1.1.1.169</ecNumber>
    </recommendedName>
    <alternativeName>
        <fullName evidence="9 11">Ketopantoate reductase</fullName>
    </alternativeName>
</protein>
<evidence type="ECO:0000259" key="13">
    <source>
        <dbReference type="Pfam" id="PF08546"/>
    </source>
</evidence>
<comment type="catalytic activity">
    <reaction evidence="10 11">
        <text>(R)-pantoate + NADP(+) = 2-dehydropantoate + NADPH + H(+)</text>
        <dbReference type="Rhea" id="RHEA:16233"/>
        <dbReference type="ChEBI" id="CHEBI:11561"/>
        <dbReference type="ChEBI" id="CHEBI:15378"/>
        <dbReference type="ChEBI" id="CHEBI:15980"/>
        <dbReference type="ChEBI" id="CHEBI:57783"/>
        <dbReference type="ChEBI" id="CHEBI:58349"/>
        <dbReference type="EC" id="1.1.1.169"/>
    </reaction>
</comment>
<dbReference type="GO" id="GO:0015940">
    <property type="term" value="P:pantothenate biosynthetic process"/>
    <property type="evidence" value="ECO:0007669"/>
    <property type="project" value="UniProtKB-UniPathway"/>
</dbReference>
<evidence type="ECO:0000256" key="4">
    <source>
        <dbReference type="ARBA" id="ARBA00013014"/>
    </source>
</evidence>
<dbReference type="Pfam" id="PF02558">
    <property type="entry name" value="ApbA"/>
    <property type="match status" value="1"/>
</dbReference>
<evidence type="ECO:0000256" key="8">
    <source>
        <dbReference type="ARBA" id="ARBA00023002"/>
    </source>
</evidence>
<dbReference type="InterPro" id="IPR013752">
    <property type="entry name" value="KPA_reductase"/>
</dbReference>
<dbReference type="PANTHER" id="PTHR43765:SF2">
    <property type="entry name" value="2-DEHYDROPANTOATE 2-REDUCTASE"/>
    <property type="match status" value="1"/>
</dbReference>
<keyword evidence="7 11" id="KW-0521">NADP</keyword>
<dbReference type="PANTHER" id="PTHR43765">
    <property type="entry name" value="2-DEHYDROPANTOATE 2-REDUCTASE-RELATED"/>
    <property type="match status" value="1"/>
</dbReference>
<dbReference type="AlphaFoldDB" id="A0A4R5VZ73"/>
<gene>
    <name evidence="14" type="ORF">E2K98_01395</name>
</gene>
<evidence type="ECO:0000256" key="11">
    <source>
        <dbReference type="RuleBase" id="RU362068"/>
    </source>
</evidence>
<evidence type="ECO:0000256" key="5">
    <source>
        <dbReference type="ARBA" id="ARBA00019465"/>
    </source>
</evidence>
<dbReference type="Pfam" id="PF08546">
    <property type="entry name" value="ApbA_C"/>
    <property type="match status" value="1"/>
</dbReference>
<feature type="domain" description="Ketopantoate reductase C-terminal" evidence="13">
    <location>
        <begin position="174"/>
        <end position="293"/>
    </location>
</feature>
<dbReference type="GO" id="GO:0050661">
    <property type="term" value="F:NADP binding"/>
    <property type="evidence" value="ECO:0007669"/>
    <property type="project" value="TreeGrafter"/>
</dbReference>
<dbReference type="UniPathway" id="UPA00028">
    <property type="reaction ID" value="UER00004"/>
</dbReference>
<dbReference type="Gene3D" id="3.40.50.720">
    <property type="entry name" value="NAD(P)-binding Rossmann-like Domain"/>
    <property type="match status" value="1"/>
</dbReference>
<dbReference type="EMBL" id="SMYO01000001">
    <property type="protein sequence ID" value="TDK64931.1"/>
    <property type="molecule type" value="Genomic_DNA"/>
</dbReference>
<dbReference type="NCBIfam" id="TIGR00745">
    <property type="entry name" value="apbA_panE"/>
    <property type="match status" value="1"/>
</dbReference>
<dbReference type="SUPFAM" id="SSF51735">
    <property type="entry name" value="NAD(P)-binding Rossmann-fold domains"/>
    <property type="match status" value="1"/>
</dbReference>
<sequence>MEIGIIGAGSLGLLFASYLSRVFKVTLYTRTEEQAMEIEKNGIILKKNTNRAQALVRALPLSKWEGTEDLIIITVKSYHLEEIIKNINRLSITPKNLLFLQNGMGHLKHLETLTGTQIFVGSVEHGAYRENAFTVSHNGEGVTNVAVFRGDTYVLTALIEAGPSEFPILMNDDFYKMLVNKLIVNSVINPLTAILGVKNGELIKNEYYFKNVVHLFNEISILLNIENPDFHLKKIIDICHKTAENRSSMLKDIEANRKTEVEAILGFLSEKANEEFKKVPLIESFYLLLKGKELGKGGLI</sequence>
<dbReference type="Gene3D" id="1.10.1040.10">
    <property type="entry name" value="N-(1-d-carboxylethyl)-l-norvaline Dehydrogenase, domain 2"/>
    <property type="match status" value="1"/>
</dbReference>
<feature type="domain" description="Ketopantoate reductase N-terminal" evidence="12">
    <location>
        <begin position="3"/>
        <end position="148"/>
    </location>
</feature>
<dbReference type="InterPro" id="IPR013328">
    <property type="entry name" value="6PGD_dom2"/>
</dbReference>
<evidence type="ECO:0000256" key="3">
    <source>
        <dbReference type="ARBA" id="ARBA00007870"/>
    </source>
</evidence>
<dbReference type="SUPFAM" id="SSF48179">
    <property type="entry name" value="6-phosphogluconate dehydrogenase C-terminal domain-like"/>
    <property type="match status" value="1"/>
</dbReference>
<keyword evidence="6 11" id="KW-0566">Pantothenate biosynthesis</keyword>
<evidence type="ECO:0000256" key="6">
    <source>
        <dbReference type="ARBA" id="ARBA00022655"/>
    </source>
</evidence>
<dbReference type="NCBIfam" id="NF005093">
    <property type="entry name" value="PRK06522.2-4"/>
    <property type="match status" value="1"/>
</dbReference>
<dbReference type="RefSeq" id="WP_133332529.1">
    <property type="nucleotide sequence ID" value="NZ_SMYO01000001.1"/>
</dbReference>
<evidence type="ECO:0000256" key="1">
    <source>
        <dbReference type="ARBA" id="ARBA00002919"/>
    </source>
</evidence>
<evidence type="ECO:0000256" key="9">
    <source>
        <dbReference type="ARBA" id="ARBA00032024"/>
    </source>
</evidence>
<dbReference type="InterPro" id="IPR013332">
    <property type="entry name" value="KPR_N"/>
</dbReference>
<evidence type="ECO:0000313" key="15">
    <source>
        <dbReference type="Proteomes" id="UP000295132"/>
    </source>
</evidence>
<dbReference type="GO" id="GO:0005737">
    <property type="term" value="C:cytoplasm"/>
    <property type="evidence" value="ECO:0007669"/>
    <property type="project" value="TreeGrafter"/>
</dbReference>
<evidence type="ECO:0000256" key="7">
    <source>
        <dbReference type="ARBA" id="ARBA00022857"/>
    </source>
</evidence>
<name>A0A4R5VZ73_9BACI</name>
<dbReference type="InterPro" id="IPR050838">
    <property type="entry name" value="Ketopantoate_reductase"/>
</dbReference>
<dbReference type="EC" id="1.1.1.169" evidence="4 11"/>
<keyword evidence="8 11" id="KW-0560">Oxidoreductase</keyword>
<evidence type="ECO:0000313" key="14">
    <source>
        <dbReference type="EMBL" id="TDK64931.1"/>
    </source>
</evidence>
<comment type="caution">
    <text evidence="14">The sequence shown here is derived from an EMBL/GenBank/DDBJ whole genome shotgun (WGS) entry which is preliminary data.</text>
</comment>
<proteinExistence type="inferred from homology"/>
<organism evidence="14 15">
    <name type="scientific">Bacillus salipaludis</name>
    <dbReference type="NCBI Taxonomy" id="2547811"/>
    <lineage>
        <taxon>Bacteria</taxon>
        <taxon>Bacillati</taxon>
        <taxon>Bacillota</taxon>
        <taxon>Bacilli</taxon>
        <taxon>Bacillales</taxon>
        <taxon>Bacillaceae</taxon>
        <taxon>Bacillus</taxon>
    </lineage>
</organism>
<comment type="pathway">
    <text evidence="2 11">Cofactor biosynthesis; (R)-pantothenate biosynthesis; (R)-pantoate from 3-methyl-2-oxobutanoate: step 2/2.</text>
</comment>
<dbReference type="Proteomes" id="UP000295132">
    <property type="component" value="Unassembled WGS sequence"/>
</dbReference>
<dbReference type="GO" id="GO:0008677">
    <property type="term" value="F:2-dehydropantoate 2-reductase activity"/>
    <property type="evidence" value="ECO:0007669"/>
    <property type="project" value="UniProtKB-EC"/>
</dbReference>
<dbReference type="InterPro" id="IPR036291">
    <property type="entry name" value="NAD(P)-bd_dom_sf"/>
</dbReference>
<evidence type="ECO:0000259" key="12">
    <source>
        <dbReference type="Pfam" id="PF02558"/>
    </source>
</evidence>
<comment type="function">
    <text evidence="1 11">Catalyzes the NADPH-dependent reduction of ketopantoate into pantoic acid.</text>
</comment>
<accession>A0A4R5VZ73</accession>
<evidence type="ECO:0000256" key="10">
    <source>
        <dbReference type="ARBA" id="ARBA00048793"/>
    </source>
</evidence>